<dbReference type="RefSeq" id="WP_268778516.1">
    <property type="nucleotide sequence ID" value="NZ_JAPRAT010000001.1"/>
</dbReference>
<dbReference type="AlphaFoldDB" id="A0A9J6R7Y2"/>
<protein>
    <submittedName>
        <fullName evidence="1">DUF6171 family protein</fullName>
    </submittedName>
</protein>
<keyword evidence="2" id="KW-1185">Reference proteome</keyword>
<evidence type="ECO:0000313" key="2">
    <source>
        <dbReference type="Proteomes" id="UP001084197"/>
    </source>
</evidence>
<dbReference type="Pfam" id="PF19668">
    <property type="entry name" value="DUF6171"/>
    <property type="match status" value="1"/>
</dbReference>
<comment type="caution">
    <text evidence="1">The sequence shown here is derived from an EMBL/GenBank/DDBJ whole genome shotgun (WGS) entry which is preliminary data.</text>
</comment>
<proteinExistence type="predicted"/>
<evidence type="ECO:0000313" key="1">
    <source>
        <dbReference type="EMBL" id="MCZ0701754.1"/>
    </source>
</evidence>
<accession>A0A9J6R7Y2</accession>
<dbReference type="EMBL" id="JAPRAT010000001">
    <property type="protein sequence ID" value="MCZ0701754.1"/>
    <property type="molecule type" value="Genomic_DNA"/>
</dbReference>
<reference evidence="1" key="1">
    <citation type="submission" date="2022-11" db="EMBL/GenBank/DDBJ databases">
        <title>WGS of Natronobacillus azotifigens 24KS-1, an anaerobic diazotrophic haloalkaliphile from soda-rich habitats.</title>
        <authorList>
            <person name="Sorokin D.Y."/>
            <person name="Merkel A.Y."/>
        </authorList>
    </citation>
    <scope>NUCLEOTIDE SEQUENCE</scope>
    <source>
        <strain evidence="1">24KS-1</strain>
    </source>
</reference>
<dbReference type="Proteomes" id="UP001084197">
    <property type="component" value="Unassembled WGS sequence"/>
</dbReference>
<name>A0A9J6R7Y2_9BACI</name>
<gene>
    <name evidence="1" type="ORF">OWO01_00835</name>
</gene>
<sequence length="83" mass="9141">MTCKGCSASVRHTKAEVEALVKDQLALEIDVVSNSVYQERLSICERCPNLQYGTTCGYCGCFVAFRAKLAYKRCPDPSGAKWA</sequence>
<dbReference type="InterPro" id="IPR046169">
    <property type="entry name" value="DUF6171"/>
</dbReference>
<organism evidence="1 2">
    <name type="scientific">Natronobacillus azotifigens</name>
    <dbReference type="NCBI Taxonomy" id="472978"/>
    <lineage>
        <taxon>Bacteria</taxon>
        <taxon>Bacillati</taxon>
        <taxon>Bacillota</taxon>
        <taxon>Bacilli</taxon>
        <taxon>Bacillales</taxon>
        <taxon>Bacillaceae</taxon>
        <taxon>Natronobacillus</taxon>
    </lineage>
</organism>